<dbReference type="Proteomes" id="UP000287144">
    <property type="component" value="Unassembled WGS sequence"/>
</dbReference>
<accession>A0A428TE99</accession>
<comment type="caution">
    <text evidence="1">The sequence shown here is derived from an EMBL/GenBank/DDBJ whole genome shotgun (WGS) entry which is preliminary data.</text>
</comment>
<proteinExistence type="predicted"/>
<organism evidence="1 2">
    <name type="scientific">Fusarium oligoseptatum</name>
    <dbReference type="NCBI Taxonomy" id="2604345"/>
    <lineage>
        <taxon>Eukaryota</taxon>
        <taxon>Fungi</taxon>
        <taxon>Dikarya</taxon>
        <taxon>Ascomycota</taxon>
        <taxon>Pezizomycotina</taxon>
        <taxon>Sordariomycetes</taxon>
        <taxon>Hypocreomycetidae</taxon>
        <taxon>Hypocreales</taxon>
        <taxon>Nectriaceae</taxon>
        <taxon>Fusarium</taxon>
        <taxon>Fusarium solani species complex</taxon>
    </lineage>
</organism>
<evidence type="ECO:0000313" key="2">
    <source>
        <dbReference type="Proteomes" id="UP000287144"/>
    </source>
</evidence>
<evidence type="ECO:0000313" key="1">
    <source>
        <dbReference type="EMBL" id="RSM00380.1"/>
    </source>
</evidence>
<dbReference type="EMBL" id="NKCK01000094">
    <property type="protein sequence ID" value="RSM00380.1"/>
    <property type="molecule type" value="Genomic_DNA"/>
</dbReference>
<protein>
    <submittedName>
        <fullName evidence="1">Uncharacterized protein</fullName>
    </submittedName>
</protein>
<gene>
    <name evidence="1" type="ORF">CEP52_009164</name>
</gene>
<sequence length="87" mass="10027">MQVWFGFPSVFESTTRLPYTTNLLTLTTAGFSSLPFPQSRRLFFLSLHILPLSAHLQPLVRHPRPSSAFLHSFIFPAHHEHPRVGFR</sequence>
<keyword evidence="2" id="KW-1185">Reference proteome</keyword>
<name>A0A428TE99_9HYPO</name>
<dbReference type="AlphaFoldDB" id="A0A428TE99"/>
<reference evidence="1 2" key="1">
    <citation type="submission" date="2017-06" db="EMBL/GenBank/DDBJ databases">
        <title>Comparative genomic analysis of Ambrosia Fusariam Clade fungi.</title>
        <authorList>
            <person name="Stajich J.E."/>
            <person name="Carrillo J."/>
            <person name="Kijimoto T."/>
            <person name="Eskalen A."/>
            <person name="O'Donnell K."/>
            <person name="Kasson M."/>
        </authorList>
    </citation>
    <scope>NUCLEOTIDE SEQUENCE [LARGE SCALE GENOMIC DNA]</scope>
    <source>
        <strain evidence="1 2">NRRL62579</strain>
    </source>
</reference>